<dbReference type="Gene3D" id="3.40.50.1460">
    <property type="match status" value="1"/>
</dbReference>
<dbReference type="eggNOG" id="COG4249">
    <property type="taxonomic scope" value="Bacteria"/>
</dbReference>
<feature type="domain" description="Peptidase C14 caspase" evidence="1">
    <location>
        <begin position="5"/>
        <end position="252"/>
    </location>
</feature>
<evidence type="ECO:0000313" key="2">
    <source>
        <dbReference type="EMBL" id="KHD75382.1"/>
    </source>
</evidence>
<comment type="caution">
    <text evidence="2">The sequence shown here is derived from an EMBL/GenBank/DDBJ whole genome shotgun (WGS) entry which is preliminary data.</text>
</comment>
<keyword evidence="3" id="KW-1185">Reference proteome</keyword>
<dbReference type="GO" id="GO:0005737">
    <property type="term" value="C:cytoplasm"/>
    <property type="evidence" value="ECO:0007669"/>
    <property type="project" value="TreeGrafter"/>
</dbReference>
<dbReference type="OrthoDB" id="8447555at2"/>
<accession>A0A0A6X5J3</accession>
<dbReference type="PANTHER" id="PTHR48104">
    <property type="entry name" value="METACASPASE-4"/>
    <property type="match status" value="1"/>
</dbReference>
<name>A0A0A6X5J3_ACTUT</name>
<protein>
    <recommendedName>
        <fullName evidence="1">Peptidase C14 caspase domain-containing protein</fullName>
    </recommendedName>
</protein>
<sequence>MSAVYALLVGVDRYAASDSLVPDLRGCGNDVTDVLAMLRTTVRPGTGLHPLVLRDEQATLSGVVAALRTHLTQAGPDDTALFWFSGHGSQAKAPADAWVVEGTGMVQTLVCHDSRTAGVPDLWDKELSVLLDVVAARAGHVAVVLDSCHSDSGTRVIGSRSRSVPPGPDRATRTLSVSAPPAPEHVALAACRREQKAEEREFDGTHHGLFTWTLLRALRRLGPSATYAELLAAARSEVARRGAFRQVPQLYPATSELTGMRFLRGEAGAARTGVTLSSERYGWQIDAGRAHGLPSDPAGLRFGVPGTGWEVRVDEVRPELSLVTPLPGWRPDPDRQYPVAITALPRPVATVAGADVSGSPYLRAAEDGEPVTLTVTAAGPGRAHITDRQGRTVEVDAAPEQVTATLEHVARWLWLRDELRNDGSRLGEPIRLEFVPVAPEQTVEDLGGRSYQAEYTWDGTRWTAPEIHLHLHNTADRQLYVTVLDLTPGYAVHAKLFPPAPIGAGRKVAAMEGRRIRISLPASEPPEPGRSNSDWLVVVASERPFAADPYLLPRLGIGSREVRDMEAVGPPTSTGGDWTVQRYELRTRVPNDAHYPHDHPPR</sequence>
<dbReference type="SUPFAM" id="SSF52129">
    <property type="entry name" value="Caspase-like"/>
    <property type="match status" value="1"/>
</dbReference>
<evidence type="ECO:0000259" key="1">
    <source>
        <dbReference type="Pfam" id="PF00656"/>
    </source>
</evidence>
<proteinExistence type="predicted"/>
<dbReference type="Pfam" id="PF00656">
    <property type="entry name" value="Peptidase_C14"/>
    <property type="match status" value="1"/>
</dbReference>
<dbReference type="InterPro" id="IPR029030">
    <property type="entry name" value="Caspase-like_dom_sf"/>
</dbReference>
<dbReference type="RefSeq" id="WP_043527646.1">
    <property type="nucleotide sequence ID" value="NZ_BAABKU010000036.1"/>
</dbReference>
<organism evidence="2 3">
    <name type="scientific">Actinoplanes utahensis</name>
    <dbReference type="NCBI Taxonomy" id="1869"/>
    <lineage>
        <taxon>Bacteria</taxon>
        <taxon>Bacillati</taxon>
        <taxon>Actinomycetota</taxon>
        <taxon>Actinomycetes</taxon>
        <taxon>Micromonosporales</taxon>
        <taxon>Micromonosporaceae</taxon>
        <taxon>Actinoplanes</taxon>
    </lineage>
</organism>
<dbReference type="Proteomes" id="UP000054537">
    <property type="component" value="Unassembled WGS sequence"/>
</dbReference>
<reference evidence="2 3" key="1">
    <citation type="submission" date="2014-10" db="EMBL/GenBank/DDBJ databases">
        <title>Draft genome sequence of Actinoplanes utahensis NRRL 12052.</title>
        <authorList>
            <person name="Velasco-Bucheli B."/>
            <person name="del Cerro C."/>
            <person name="Hormigo D."/>
            <person name="Garcia J.L."/>
            <person name="Acebal C."/>
            <person name="Arroyo M."/>
            <person name="de la Mata I."/>
        </authorList>
    </citation>
    <scope>NUCLEOTIDE SEQUENCE [LARGE SCALE GENOMIC DNA]</scope>
    <source>
        <strain evidence="2 3">NRRL 12052</strain>
    </source>
</reference>
<dbReference type="InterPro" id="IPR050452">
    <property type="entry name" value="Metacaspase"/>
</dbReference>
<dbReference type="InterPro" id="IPR011600">
    <property type="entry name" value="Pept_C14_caspase"/>
</dbReference>
<dbReference type="AlphaFoldDB" id="A0A0A6X5J3"/>
<dbReference type="EMBL" id="JRTT01000028">
    <property type="protein sequence ID" value="KHD75382.1"/>
    <property type="molecule type" value="Genomic_DNA"/>
</dbReference>
<dbReference type="GO" id="GO:0004197">
    <property type="term" value="F:cysteine-type endopeptidase activity"/>
    <property type="evidence" value="ECO:0007669"/>
    <property type="project" value="InterPro"/>
</dbReference>
<evidence type="ECO:0000313" key="3">
    <source>
        <dbReference type="Proteomes" id="UP000054537"/>
    </source>
</evidence>
<gene>
    <name evidence="2" type="ORF">MB27_23415</name>
</gene>
<dbReference type="PANTHER" id="PTHR48104:SF30">
    <property type="entry name" value="METACASPASE-1"/>
    <property type="match status" value="1"/>
</dbReference>
<dbReference type="STRING" id="1869.MB27_23415"/>
<dbReference type="GO" id="GO:0006508">
    <property type="term" value="P:proteolysis"/>
    <property type="evidence" value="ECO:0007669"/>
    <property type="project" value="InterPro"/>
</dbReference>